<reference evidence="1" key="1">
    <citation type="submission" date="2024-03" db="EMBL/GenBank/DDBJ databases">
        <title>Novel Streptomyces species of biotechnological and ecological value are a feature of Machair soil.</title>
        <authorList>
            <person name="Prole J.R."/>
            <person name="Goodfellow M."/>
            <person name="Allenby N."/>
            <person name="Ward A.C."/>
        </authorList>
    </citation>
    <scope>NUCLEOTIDE SEQUENCE</scope>
    <source>
        <strain evidence="1">MS1.AVA.4</strain>
    </source>
</reference>
<dbReference type="Proteomes" id="UP001375539">
    <property type="component" value="Unassembled WGS sequence"/>
</dbReference>
<gene>
    <name evidence="1" type="ORF">WKI58_38670</name>
</gene>
<comment type="caution">
    <text evidence="1">The sequence shown here is derived from an EMBL/GenBank/DDBJ whole genome shotgun (WGS) entry which is preliminary data.</text>
</comment>
<evidence type="ECO:0000313" key="1">
    <source>
        <dbReference type="EMBL" id="MEJ8662318.1"/>
    </source>
</evidence>
<evidence type="ECO:0000313" key="2">
    <source>
        <dbReference type="Proteomes" id="UP001375539"/>
    </source>
</evidence>
<organism evidence="1 2">
    <name type="scientific">Streptomyces pratisoli</name>
    <dbReference type="NCBI Taxonomy" id="3139917"/>
    <lineage>
        <taxon>Bacteria</taxon>
        <taxon>Bacillati</taxon>
        <taxon>Actinomycetota</taxon>
        <taxon>Actinomycetes</taxon>
        <taxon>Kitasatosporales</taxon>
        <taxon>Streptomycetaceae</taxon>
        <taxon>Streptomyces</taxon>
    </lineage>
</organism>
<dbReference type="EMBL" id="JBBKAI010000004">
    <property type="protein sequence ID" value="MEJ8662318.1"/>
    <property type="molecule type" value="Genomic_DNA"/>
</dbReference>
<keyword evidence="2" id="KW-1185">Reference proteome</keyword>
<protein>
    <submittedName>
        <fullName evidence="1">Ku protein</fullName>
    </submittedName>
</protein>
<proteinExistence type="predicted"/>
<accession>A0ACC6QV81</accession>
<sequence>MPRPVWSGAISFGLVTIPIKLLPATEDRSVRFRQVHLADMGAIRNKKICELEGREVSTAEISKGYELPGGDTIQITDEELESMPLPTAKAIDIQAFVPAESIDPVRVATGYYLQADGPVAAKPYVLLRKALERSSKVAVAKMAIHGRERLGLLRVVEDAIVIHMMRWPDEIRDPAELAPPESEMDEQELEGALALMDTMSTDGLPDLHDEYRESLEKVITAKAEGKPRPEAPEKEEPAGQLVDLMAALNASVEQAKERRGEPATVHEMPKKKTAKKTAAKKTAAKKTSGGRKPRSA</sequence>
<name>A0ACC6QV81_9ACTN</name>